<evidence type="ECO:0000256" key="6">
    <source>
        <dbReference type="ARBA" id="ARBA00023136"/>
    </source>
</evidence>
<dbReference type="Gene3D" id="3.90.226.10">
    <property type="entry name" value="2-enoyl-CoA Hydratase, Chain A, domain 1"/>
    <property type="match status" value="3"/>
</dbReference>
<comment type="similarity">
    <text evidence="2">Belongs to the peptidase S49 family.</text>
</comment>
<evidence type="ECO:0000256" key="5">
    <source>
        <dbReference type="ARBA" id="ARBA00022825"/>
    </source>
</evidence>
<dbReference type="InterPro" id="IPR047217">
    <property type="entry name" value="S49_SppA_67K_type_N"/>
</dbReference>
<gene>
    <name evidence="9" type="primary">sppA</name>
    <name evidence="9" type="ORF">HPS56_02770</name>
</gene>
<dbReference type="InterPro" id="IPR002142">
    <property type="entry name" value="Peptidase_S49"/>
</dbReference>
<dbReference type="InterPro" id="IPR004635">
    <property type="entry name" value="Pept_S49_SppA"/>
</dbReference>
<accession>A0ABX2AML3</accession>
<dbReference type="EMBL" id="JABKKF010000002">
    <property type="protein sequence ID" value="NPD91282.1"/>
    <property type="molecule type" value="Genomic_DNA"/>
</dbReference>
<dbReference type="NCBIfam" id="TIGR00706">
    <property type="entry name" value="SppA_dom"/>
    <property type="match status" value="1"/>
</dbReference>
<dbReference type="InterPro" id="IPR029045">
    <property type="entry name" value="ClpP/crotonase-like_dom_sf"/>
</dbReference>
<dbReference type="NCBIfam" id="TIGR00705">
    <property type="entry name" value="SppA_67K"/>
    <property type="match status" value="1"/>
</dbReference>
<keyword evidence="10" id="KW-1185">Reference proteome</keyword>
<comment type="caution">
    <text evidence="9">The sequence shown here is derived from an EMBL/GenBank/DDBJ whole genome shotgun (WGS) entry which is preliminary data.</text>
</comment>
<dbReference type="Gene3D" id="6.20.330.10">
    <property type="match status" value="1"/>
</dbReference>
<dbReference type="PIRSF" id="PIRSF001217">
    <property type="entry name" value="Protease_4_SppA"/>
    <property type="match status" value="1"/>
</dbReference>
<organism evidence="9 10">
    <name type="scientific">Xylanibacter muris</name>
    <dbReference type="NCBI Taxonomy" id="2736290"/>
    <lineage>
        <taxon>Bacteria</taxon>
        <taxon>Pseudomonadati</taxon>
        <taxon>Bacteroidota</taxon>
        <taxon>Bacteroidia</taxon>
        <taxon>Bacteroidales</taxon>
        <taxon>Prevotellaceae</taxon>
        <taxon>Xylanibacter</taxon>
    </lineage>
</organism>
<dbReference type="SUPFAM" id="SSF52096">
    <property type="entry name" value="ClpP/crotonase"/>
    <property type="match status" value="2"/>
</dbReference>
<feature type="domain" description="Peptidase S49" evidence="8">
    <location>
        <begin position="372"/>
        <end position="524"/>
    </location>
</feature>
<dbReference type="Proteomes" id="UP000714420">
    <property type="component" value="Unassembled WGS sequence"/>
</dbReference>
<evidence type="ECO:0000313" key="10">
    <source>
        <dbReference type="Proteomes" id="UP000714420"/>
    </source>
</evidence>
<keyword evidence="4" id="KW-0378">Hydrolase</keyword>
<protein>
    <submittedName>
        <fullName evidence="9">Signal peptide peptidase SppA</fullName>
    </submittedName>
</protein>
<name>A0ABX2AML3_9BACT</name>
<comment type="subcellular location">
    <subcellularLocation>
        <location evidence="1">Membrane</location>
    </subcellularLocation>
</comment>
<evidence type="ECO:0000256" key="3">
    <source>
        <dbReference type="ARBA" id="ARBA00022670"/>
    </source>
</evidence>
<keyword evidence="3" id="KW-0645">Protease</keyword>
<keyword evidence="7" id="KW-0812">Transmembrane</keyword>
<dbReference type="RefSeq" id="WP_172273491.1">
    <property type="nucleotide sequence ID" value="NZ_CASGMU010000002.1"/>
</dbReference>
<keyword evidence="6 7" id="KW-0472">Membrane</keyword>
<dbReference type="InterPro" id="IPR047272">
    <property type="entry name" value="S49_SppA_C"/>
</dbReference>
<evidence type="ECO:0000259" key="8">
    <source>
        <dbReference type="Pfam" id="PF01343"/>
    </source>
</evidence>
<evidence type="ECO:0000313" key="9">
    <source>
        <dbReference type="EMBL" id="NPD91282.1"/>
    </source>
</evidence>
<proteinExistence type="inferred from homology"/>
<keyword evidence="7" id="KW-1133">Transmembrane helix</keyword>
<feature type="domain" description="Peptidase S49" evidence="8">
    <location>
        <begin position="123"/>
        <end position="277"/>
    </location>
</feature>
<dbReference type="CDD" id="cd07018">
    <property type="entry name" value="S49_SppA_67K_type"/>
    <property type="match status" value="1"/>
</dbReference>
<reference evidence="9 10" key="1">
    <citation type="submission" date="2020-05" db="EMBL/GenBank/DDBJ databases">
        <title>Distinct polysaccharide utilization as determinants for interspecies competition between intestinal Prevotella spp.</title>
        <authorList>
            <person name="Galvez E.J.C."/>
            <person name="Iljazovic A."/>
            <person name="Strowig T."/>
        </authorList>
    </citation>
    <scope>NUCLEOTIDE SEQUENCE [LARGE SCALE GENOMIC DNA]</scope>
    <source>
        <strain evidence="9 10">PMUR</strain>
    </source>
</reference>
<evidence type="ECO:0000256" key="4">
    <source>
        <dbReference type="ARBA" id="ARBA00022801"/>
    </source>
</evidence>
<dbReference type="Pfam" id="PF01343">
    <property type="entry name" value="Peptidase_S49"/>
    <property type="match status" value="2"/>
</dbReference>
<dbReference type="PANTHER" id="PTHR33209">
    <property type="entry name" value="PROTEASE 4"/>
    <property type="match status" value="1"/>
</dbReference>
<evidence type="ECO:0000256" key="2">
    <source>
        <dbReference type="ARBA" id="ARBA00008683"/>
    </source>
</evidence>
<feature type="transmembrane region" description="Helical" evidence="7">
    <location>
        <begin position="12"/>
        <end position="35"/>
    </location>
</feature>
<keyword evidence="5" id="KW-0720">Serine protease</keyword>
<dbReference type="PANTHER" id="PTHR33209:SF1">
    <property type="entry name" value="PEPTIDASE S49 DOMAIN-CONTAINING PROTEIN"/>
    <property type="match status" value="1"/>
</dbReference>
<dbReference type="CDD" id="cd07023">
    <property type="entry name" value="S49_Sppa_N_C"/>
    <property type="match status" value="1"/>
</dbReference>
<evidence type="ECO:0000256" key="7">
    <source>
        <dbReference type="SAM" id="Phobius"/>
    </source>
</evidence>
<evidence type="ECO:0000256" key="1">
    <source>
        <dbReference type="ARBA" id="ARBA00004370"/>
    </source>
</evidence>
<sequence length="589" mass="64474">MKDFLKNILSTMIGVIMVFSLMGVLGIISLVGMIVSGSGTVEVKDNSVMVINLSGVMEERAADDPMAQFTGRVGTSIGLDGVLSAVKKAKENKCVKGIYIEAGLFSADSPASVQALRDALEDFKSSGKWIISYADSYTQSTYYICSVADKVLLNPQGMIDWHGLAAQPMFFKDVLAKFGVKVQLSKVGKYKSAPEQFTADGMSEANREQTTAYIKGVWDEYLSDVSKSRKLSKQTLNAYADSFITFADQKDYVKLKLVDGLCYTDEVADVVKKQLGLSADDKINRITSGDLNQVSSGDDDGDEIAVYYAYGDVVDSNPGGIGSSACIDAQKVCRDLKSLADDDDVKAVVLRINSGGGSAYASEQIWHSVVNLKKKKPVVVSMGGYAASGAYYISCPANYIYAEPTTLTGSIGIFGMFPDFSELLTEKLGIRFDEVKTNKFSAFGTPVRPFTAEEMTHINSYIDRGYKLFRQRVADGRKLPVDKVEEIAQGRVWLARDAVGIKLVDGLGSLDDAVEKAAGLAKVKTWHTESYPAPPSWLDQIMTTMSTDTYIDGKLRETMGGYYPMFMYLRQLDKHSAIQARMPYMLDIR</sequence>
<dbReference type="InterPro" id="IPR004634">
    <property type="entry name" value="Pept_S49_pIV"/>
</dbReference>